<dbReference type="Proteomes" id="UP000053989">
    <property type="component" value="Unassembled WGS sequence"/>
</dbReference>
<feature type="domain" description="BRCT" evidence="2">
    <location>
        <begin position="342"/>
        <end position="418"/>
    </location>
</feature>
<feature type="region of interest" description="Disordered" evidence="1">
    <location>
        <begin position="467"/>
        <end position="554"/>
    </location>
</feature>
<dbReference type="GO" id="GO:1990683">
    <property type="term" value="P:DNA double-strand break attachment to nuclear envelope"/>
    <property type="evidence" value="ECO:0007669"/>
    <property type="project" value="TreeGrafter"/>
</dbReference>
<evidence type="ECO:0000256" key="1">
    <source>
        <dbReference type="SAM" id="MobiDB-lite"/>
    </source>
</evidence>
<dbReference type="InterPro" id="IPR001357">
    <property type="entry name" value="BRCT_dom"/>
</dbReference>
<feature type="domain" description="BRCT" evidence="2">
    <location>
        <begin position="1188"/>
        <end position="1251"/>
    </location>
</feature>
<dbReference type="GO" id="GO:0005634">
    <property type="term" value="C:nucleus"/>
    <property type="evidence" value="ECO:0007669"/>
    <property type="project" value="TreeGrafter"/>
</dbReference>
<feature type="region of interest" description="Disordered" evidence="1">
    <location>
        <begin position="1047"/>
        <end position="1158"/>
    </location>
</feature>
<dbReference type="InterPro" id="IPR036420">
    <property type="entry name" value="BRCT_dom_sf"/>
</dbReference>
<keyword evidence="4" id="KW-1185">Reference proteome</keyword>
<dbReference type="CDD" id="cd18436">
    <property type="entry name" value="BRCT_BRC1_like_rpt2"/>
    <property type="match status" value="1"/>
</dbReference>
<feature type="compositionally biased region" description="Basic residues" evidence="1">
    <location>
        <begin position="875"/>
        <end position="884"/>
    </location>
</feature>
<sequence length="1377" mass="151245">MAVFDGVRYILSSSLPPSRRNELASILDLNGATTAGPHTHLIALGGSYSHKHSQGEESPNSALKVVSDKWVDRSIVMGKLQLEQYYAPDPAMIFSGVVACATDLPASDVEVLSAGVAALGGQWRIGLTRDVTHLFALRPGSDKYNTAIHFAPHTHMSIITPHWFDDSVRLGRRLPETPYLWPDPIVLRPGHKVQDGTKDTDEKRKQTRTDGTEGDDPNISNVGEKEQIWGGKKIFLSRSLELSNSQRDAVEAGIRRSGGVVVKEDNVDDDGFEEVEERAVGACDVFVTRWRSGKAYFKAARSSTILIGTLTWLFSVESSGTLHSPLDSLLWYPVPRGGVPGLAGFEISITNYTGAARDYLKRLIALMGAKFTPSLSVENKVLVAGFQHSPKTKRALAWSIPVVNHTWVEDCFVEWRALTVGLERYIVFPPGIDFGKLLMAGENNEGGLANGRSVTLRAGVVPGGRGVGDIDVEAEEKRDAKYERDPEANKNQSEGLYPSRSIQSRISCESGTPSRAVDKDRGRKLEKGRQSPIKPITRSLSRSSKRARGSLSGTEQISQDVYVDKVIEIPGDEAEEGPWLTKSKLRAASSHVSPTAEPESSASNVKQPPPSHGPLVGTSTSIREVEAVVAYHDDEDGVLMNSGGLGGENVDSDRMNVEEELPTKPNSRYVRSGIEPKASSKAKGKAALQHSPGDELVSGIGEGVRQSKSRSIAKPSSIATSAKSRPRTPNLVSGPEVQRPKLGRRNSVTSRARSTRSEVDEPPSRKGKRDLSQSRVNPLGSERKSIQLHAPSDSDSEPARPARRGGAPTVTPVKSGMKPKPRSTSKRREVDDDENSDAELYARPNKDKKQGKDQPARNEPTTSQSKAQRSTSKVTTKHIARRSPTRSPSPAPPTKAISTPKRTVSVLVPSLPKEYFTPGGSKKNPASEDQGTDAEDPRPSQTSRNQPEVLMPKPSRAVPAEASTSATKGRKSTPIDISTRIKAKNRRPSISNPRARQPEGSGFDTGDDISMIVDSPAAPIRGGPRRSAAKKATMKLREEVMPDVINYEKERKVEKRRRTAGDESILSLRDEEDEEDRARGKRRKVDDEGTKGKARQTKQREEDEEAEVELAIAVPKEKHKAAKAVRHQDDYDDGDERKREGNSRSLESKARLQSVHDTDQEPFRALPLETKVVRLMSTGITISDEAIKRLAKLGVRMTSKPTDCTHLVTKGIVRTEKFLCAMSVSPYILREEWANESIKSGKLLPEQDYLLSDPAAEKKWNFNFADALERSKRNDRGSQLFKQKMFYLTPKVPIDSRLLKAVVHSAGGQVQVATPTVRILRAKDNRFVISCLEDVAIWRPIAQEGYKIYSTELILQAVLKQEIDWESPECMVDGSNP</sequence>
<feature type="compositionally biased region" description="Basic and acidic residues" evidence="1">
    <location>
        <begin position="1135"/>
        <end position="1158"/>
    </location>
</feature>
<dbReference type="PROSITE" id="PS50172">
    <property type="entry name" value="BRCT"/>
    <property type="match status" value="4"/>
</dbReference>
<dbReference type="SMART" id="SM00292">
    <property type="entry name" value="BRCT"/>
    <property type="match status" value="4"/>
</dbReference>
<feature type="domain" description="BRCT" evidence="2">
    <location>
        <begin position="1"/>
        <end position="88"/>
    </location>
</feature>
<dbReference type="PANTHER" id="PTHR47667">
    <property type="entry name" value="REGULATOR OF TY1 TRANSPOSITION PROTEIN 107"/>
    <property type="match status" value="1"/>
</dbReference>
<dbReference type="CDD" id="cd18432">
    <property type="entry name" value="BRCT_PAXIP1_rpt6_like"/>
    <property type="match status" value="1"/>
</dbReference>
<gene>
    <name evidence="3" type="ORF">SCLCIDRAFT_33709</name>
</gene>
<evidence type="ECO:0000313" key="3">
    <source>
        <dbReference type="EMBL" id="KIM51132.1"/>
    </source>
</evidence>
<dbReference type="STRING" id="1036808.A0A0C2ZDX8"/>
<dbReference type="InParanoid" id="A0A0C2ZDX8"/>
<feature type="compositionally biased region" description="Basic and acidic residues" evidence="1">
    <location>
        <begin position="192"/>
        <end position="211"/>
    </location>
</feature>
<dbReference type="Gene3D" id="3.40.50.10190">
    <property type="entry name" value="BRCT domain"/>
    <property type="match status" value="4"/>
</dbReference>
<dbReference type="FunCoup" id="A0A0C2ZDX8">
    <property type="interactions" value="306"/>
</dbReference>
<dbReference type="EMBL" id="KN822283">
    <property type="protein sequence ID" value="KIM51132.1"/>
    <property type="molecule type" value="Genomic_DNA"/>
</dbReference>
<accession>A0A0C2ZDX8</accession>
<organism evidence="3 4">
    <name type="scientific">Scleroderma citrinum Foug A</name>
    <dbReference type="NCBI Taxonomy" id="1036808"/>
    <lineage>
        <taxon>Eukaryota</taxon>
        <taxon>Fungi</taxon>
        <taxon>Dikarya</taxon>
        <taxon>Basidiomycota</taxon>
        <taxon>Agaricomycotina</taxon>
        <taxon>Agaricomycetes</taxon>
        <taxon>Agaricomycetidae</taxon>
        <taxon>Boletales</taxon>
        <taxon>Sclerodermatineae</taxon>
        <taxon>Sclerodermataceae</taxon>
        <taxon>Scleroderma</taxon>
    </lineage>
</organism>
<dbReference type="InterPro" id="IPR053036">
    <property type="entry name" value="CellCycle_DNARepair_Reg"/>
</dbReference>
<feature type="compositionally biased region" description="Polar residues" evidence="1">
    <location>
        <begin position="489"/>
        <end position="513"/>
    </location>
</feature>
<dbReference type="SUPFAM" id="SSF52113">
    <property type="entry name" value="BRCT domain"/>
    <property type="match status" value="4"/>
</dbReference>
<reference evidence="3 4" key="1">
    <citation type="submission" date="2014-04" db="EMBL/GenBank/DDBJ databases">
        <authorList>
            <consortium name="DOE Joint Genome Institute"/>
            <person name="Kuo A."/>
            <person name="Kohler A."/>
            <person name="Nagy L.G."/>
            <person name="Floudas D."/>
            <person name="Copeland A."/>
            <person name="Barry K.W."/>
            <person name="Cichocki N."/>
            <person name="Veneault-Fourrey C."/>
            <person name="LaButti K."/>
            <person name="Lindquist E.A."/>
            <person name="Lipzen A."/>
            <person name="Lundell T."/>
            <person name="Morin E."/>
            <person name="Murat C."/>
            <person name="Sun H."/>
            <person name="Tunlid A."/>
            <person name="Henrissat B."/>
            <person name="Grigoriev I.V."/>
            <person name="Hibbett D.S."/>
            <person name="Martin F."/>
            <person name="Nordberg H.P."/>
            <person name="Cantor M.N."/>
            <person name="Hua S.X."/>
        </authorList>
    </citation>
    <scope>NUCLEOTIDE SEQUENCE [LARGE SCALE GENOMIC DNA]</scope>
    <source>
        <strain evidence="3 4">Foug A</strain>
    </source>
</reference>
<feature type="compositionally biased region" description="Basic and acidic residues" evidence="1">
    <location>
        <begin position="844"/>
        <end position="856"/>
    </location>
</feature>
<feature type="compositionally biased region" description="Basic and acidic residues" evidence="1">
    <location>
        <begin position="475"/>
        <end position="488"/>
    </location>
</feature>
<dbReference type="Pfam" id="PF16770">
    <property type="entry name" value="RTT107_BRCT_5"/>
    <property type="match status" value="1"/>
</dbReference>
<reference evidence="4" key="2">
    <citation type="submission" date="2015-01" db="EMBL/GenBank/DDBJ databases">
        <title>Evolutionary Origins and Diversification of the Mycorrhizal Mutualists.</title>
        <authorList>
            <consortium name="DOE Joint Genome Institute"/>
            <consortium name="Mycorrhizal Genomics Consortium"/>
            <person name="Kohler A."/>
            <person name="Kuo A."/>
            <person name="Nagy L.G."/>
            <person name="Floudas D."/>
            <person name="Copeland A."/>
            <person name="Barry K.W."/>
            <person name="Cichocki N."/>
            <person name="Veneault-Fourrey C."/>
            <person name="LaButti K."/>
            <person name="Lindquist E.A."/>
            <person name="Lipzen A."/>
            <person name="Lundell T."/>
            <person name="Morin E."/>
            <person name="Murat C."/>
            <person name="Riley R."/>
            <person name="Ohm R."/>
            <person name="Sun H."/>
            <person name="Tunlid A."/>
            <person name="Henrissat B."/>
            <person name="Grigoriev I.V."/>
            <person name="Hibbett D.S."/>
            <person name="Martin F."/>
        </authorList>
    </citation>
    <scope>NUCLEOTIDE SEQUENCE [LARGE SCALE GENOMIC DNA]</scope>
    <source>
        <strain evidence="4">Foug A</strain>
    </source>
</reference>
<dbReference type="Pfam" id="PF12738">
    <property type="entry name" value="PTCB-BRCT"/>
    <property type="match status" value="1"/>
</dbReference>
<feature type="region of interest" description="Disordered" evidence="1">
    <location>
        <begin position="634"/>
        <end position="1033"/>
    </location>
</feature>
<feature type="compositionally biased region" description="Polar residues" evidence="1">
    <location>
        <begin position="859"/>
        <end position="874"/>
    </location>
</feature>
<evidence type="ECO:0000313" key="4">
    <source>
        <dbReference type="Proteomes" id="UP000053989"/>
    </source>
</evidence>
<dbReference type="CDD" id="cd17743">
    <property type="entry name" value="BRCT_BRC1_like_rpt5"/>
    <property type="match status" value="1"/>
</dbReference>
<name>A0A0C2ZDX8_9AGAM</name>
<evidence type="ECO:0000259" key="2">
    <source>
        <dbReference type="PROSITE" id="PS50172"/>
    </source>
</evidence>
<dbReference type="HOGENOM" id="CLU_002149_1_0_1"/>
<dbReference type="GO" id="GO:0035361">
    <property type="term" value="C:Cul8-RING ubiquitin ligase complex"/>
    <property type="evidence" value="ECO:0007669"/>
    <property type="project" value="TreeGrafter"/>
</dbReference>
<dbReference type="OrthoDB" id="342264at2759"/>
<dbReference type="Pfam" id="PF16589">
    <property type="entry name" value="BRCT_2"/>
    <property type="match status" value="1"/>
</dbReference>
<feature type="compositionally biased region" description="Basic and acidic residues" evidence="1">
    <location>
        <begin position="755"/>
        <end position="772"/>
    </location>
</feature>
<feature type="region of interest" description="Disordered" evidence="1">
    <location>
        <begin position="190"/>
        <end position="223"/>
    </location>
</feature>
<protein>
    <recommendedName>
        <fullName evidence="2">BRCT domain-containing protein</fullName>
    </recommendedName>
</protein>
<feature type="region of interest" description="Disordered" evidence="1">
    <location>
        <begin position="573"/>
        <end position="621"/>
    </location>
</feature>
<feature type="domain" description="BRCT" evidence="2">
    <location>
        <begin position="89"/>
        <end position="181"/>
    </location>
</feature>
<feature type="compositionally biased region" description="Low complexity" evidence="1">
    <location>
        <begin position="677"/>
        <end position="687"/>
    </location>
</feature>
<feature type="compositionally biased region" description="Polar residues" evidence="1">
    <location>
        <begin position="590"/>
        <end position="606"/>
    </location>
</feature>
<feature type="compositionally biased region" description="Basic residues" evidence="1">
    <location>
        <begin position="1023"/>
        <end position="1033"/>
    </location>
</feature>
<feature type="compositionally biased region" description="Basic and acidic residues" evidence="1">
    <location>
        <begin position="516"/>
        <end position="529"/>
    </location>
</feature>
<proteinExistence type="predicted"/>
<dbReference type="PANTHER" id="PTHR47667:SF1">
    <property type="entry name" value="REGULATOR OF TY1 TRANSPOSITION PROTEIN 107"/>
    <property type="match status" value="1"/>
</dbReference>
<dbReference type="GO" id="GO:0006302">
    <property type="term" value="P:double-strand break repair"/>
    <property type="evidence" value="ECO:0007669"/>
    <property type="project" value="TreeGrafter"/>
</dbReference>